<dbReference type="EMBL" id="MU273755">
    <property type="protein sequence ID" value="KAI0028417.1"/>
    <property type="molecule type" value="Genomic_DNA"/>
</dbReference>
<dbReference type="Proteomes" id="UP000814128">
    <property type="component" value="Unassembled WGS sequence"/>
</dbReference>
<name>A0ACB8Q9V6_9AGAM</name>
<evidence type="ECO:0000313" key="1">
    <source>
        <dbReference type="EMBL" id="KAI0028417.1"/>
    </source>
</evidence>
<evidence type="ECO:0000313" key="2">
    <source>
        <dbReference type="Proteomes" id="UP000814128"/>
    </source>
</evidence>
<reference evidence="1" key="2">
    <citation type="journal article" date="2022" name="New Phytol.">
        <title>Evolutionary transition to the ectomycorrhizal habit in the genomes of a hyperdiverse lineage of mushroom-forming fungi.</title>
        <authorList>
            <person name="Looney B."/>
            <person name="Miyauchi S."/>
            <person name="Morin E."/>
            <person name="Drula E."/>
            <person name="Courty P.E."/>
            <person name="Kohler A."/>
            <person name="Kuo A."/>
            <person name="LaButti K."/>
            <person name="Pangilinan J."/>
            <person name="Lipzen A."/>
            <person name="Riley R."/>
            <person name="Andreopoulos W."/>
            <person name="He G."/>
            <person name="Johnson J."/>
            <person name="Nolan M."/>
            <person name="Tritt A."/>
            <person name="Barry K.W."/>
            <person name="Grigoriev I.V."/>
            <person name="Nagy L.G."/>
            <person name="Hibbett D."/>
            <person name="Henrissat B."/>
            <person name="Matheny P.B."/>
            <person name="Labbe J."/>
            <person name="Martin F.M."/>
        </authorList>
    </citation>
    <scope>NUCLEOTIDE SEQUENCE</scope>
    <source>
        <strain evidence="1">EC-137</strain>
    </source>
</reference>
<sequence length="166" mass="18025">MSVCADGKPENSTPTLGVRNNVVLLAGTISIKLPMKRIRNNFAPARLCVSEYTGWAWVESIITSIRVRIQTMSVIGCVVQMKAKLSHTLSNKEVVLSITALDKPVPNKSGAEDENESAMAHLSNDKTKSGGFFSTECAKPDLNSAVVYYATIVQLLIMNDRTHEGA</sequence>
<comment type="caution">
    <text evidence="1">The sequence shown here is derived from an EMBL/GenBank/DDBJ whole genome shotgun (WGS) entry which is preliminary data.</text>
</comment>
<organism evidence="1 2">
    <name type="scientific">Vararia minispora EC-137</name>
    <dbReference type="NCBI Taxonomy" id="1314806"/>
    <lineage>
        <taxon>Eukaryota</taxon>
        <taxon>Fungi</taxon>
        <taxon>Dikarya</taxon>
        <taxon>Basidiomycota</taxon>
        <taxon>Agaricomycotina</taxon>
        <taxon>Agaricomycetes</taxon>
        <taxon>Russulales</taxon>
        <taxon>Lachnocladiaceae</taxon>
        <taxon>Vararia</taxon>
    </lineage>
</organism>
<proteinExistence type="predicted"/>
<reference evidence="1" key="1">
    <citation type="submission" date="2021-02" db="EMBL/GenBank/DDBJ databases">
        <authorList>
            <consortium name="DOE Joint Genome Institute"/>
            <person name="Ahrendt S."/>
            <person name="Looney B.P."/>
            <person name="Miyauchi S."/>
            <person name="Morin E."/>
            <person name="Drula E."/>
            <person name="Courty P.E."/>
            <person name="Chicoki N."/>
            <person name="Fauchery L."/>
            <person name="Kohler A."/>
            <person name="Kuo A."/>
            <person name="Labutti K."/>
            <person name="Pangilinan J."/>
            <person name="Lipzen A."/>
            <person name="Riley R."/>
            <person name="Andreopoulos W."/>
            <person name="He G."/>
            <person name="Johnson J."/>
            <person name="Barry K.W."/>
            <person name="Grigoriev I.V."/>
            <person name="Nagy L."/>
            <person name="Hibbett D."/>
            <person name="Henrissat B."/>
            <person name="Matheny P.B."/>
            <person name="Labbe J."/>
            <person name="Martin F."/>
        </authorList>
    </citation>
    <scope>NUCLEOTIDE SEQUENCE</scope>
    <source>
        <strain evidence="1">EC-137</strain>
    </source>
</reference>
<protein>
    <submittedName>
        <fullName evidence="1">Uncharacterized protein</fullName>
    </submittedName>
</protein>
<accession>A0ACB8Q9V6</accession>
<gene>
    <name evidence="1" type="ORF">K488DRAFT_73783</name>
</gene>
<keyword evidence="2" id="KW-1185">Reference proteome</keyword>